<dbReference type="EMBL" id="JBIAPK010000001">
    <property type="protein sequence ID" value="MFF3337916.1"/>
    <property type="molecule type" value="Genomic_DNA"/>
</dbReference>
<gene>
    <name evidence="2" type="ORF">ACFYWW_04140</name>
</gene>
<evidence type="ECO:0000256" key="1">
    <source>
        <dbReference type="SAM" id="MobiDB-lite"/>
    </source>
</evidence>
<organism evidence="2 3">
    <name type="scientific">Streptomyces flavidovirens</name>
    <dbReference type="NCBI Taxonomy" id="67298"/>
    <lineage>
        <taxon>Bacteria</taxon>
        <taxon>Bacillati</taxon>
        <taxon>Actinomycetota</taxon>
        <taxon>Actinomycetes</taxon>
        <taxon>Kitasatosporales</taxon>
        <taxon>Streptomycetaceae</taxon>
        <taxon>Streptomyces</taxon>
    </lineage>
</organism>
<proteinExistence type="predicted"/>
<reference evidence="2 3" key="1">
    <citation type="submission" date="2024-10" db="EMBL/GenBank/DDBJ databases">
        <title>The Natural Products Discovery Center: Release of the First 8490 Sequenced Strains for Exploring Actinobacteria Biosynthetic Diversity.</title>
        <authorList>
            <person name="Kalkreuter E."/>
            <person name="Kautsar S.A."/>
            <person name="Yang D."/>
            <person name="Bader C.D."/>
            <person name="Teijaro C.N."/>
            <person name="Fluegel L."/>
            <person name="Davis C.M."/>
            <person name="Simpson J.R."/>
            <person name="Lauterbach L."/>
            <person name="Steele A.D."/>
            <person name="Gui C."/>
            <person name="Meng S."/>
            <person name="Li G."/>
            <person name="Viehrig K."/>
            <person name="Ye F."/>
            <person name="Su P."/>
            <person name="Kiefer A.F."/>
            <person name="Nichols A."/>
            <person name="Cepeda A.J."/>
            <person name="Yan W."/>
            <person name="Fan B."/>
            <person name="Jiang Y."/>
            <person name="Adhikari A."/>
            <person name="Zheng C.-J."/>
            <person name="Schuster L."/>
            <person name="Cowan T.M."/>
            <person name="Smanski M.J."/>
            <person name="Chevrette M.G."/>
            <person name="De Carvalho L.P.S."/>
            <person name="Shen B."/>
        </authorList>
    </citation>
    <scope>NUCLEOTIDE SEQUENCE [LARGE SCALE GENOMIC DNA]</scope>
    <source>
        <strain evidence="2 3">NPDC003029</strain>
    </source>
</reference>
<evidence type="ECO:0000313" key="2">
    <source>
        <dbReference type="EMBL" id="MFF3337916.1"/>
    </source>
</evidence>
<evidence type="ECO:0000313" key="3">
    <source>
        <dbReference type="Proteomes" id="UP001601976"/>
    </source>
</evidence>
<dbReference type="RefSeq" id="WP_387893850.1">
    <property type="nucleotide sequence ID" value="NZ_JBIAPK010000001.1"/>
</dbReference>
<comment type="caution">
    <text evidence="2">The sequence shown here is derived from an EMBL/GenBank/DDBJ whole genome shotgun (WGS) entry which is preliminary data.</text>
</comment>
<sequence>MSDAGGYRADTESLGEITKGINLAMDELKELGFDVDANLGRGFDDLELAGLELGDKPLQEIFAEFCDRWGWGVRTLMQDASDFAAGLGLNAGLYHEEERYAANTFKTVWNQVGGNPYASAEEIEKTSVKDTVLKGNVVGHVMDADYSAESVVEAEAGKSEAVAQVVEDFGTSPLTGWQDDTEWQWDGPPQAEQAPTGGSAGGER</sequence>
<accession>A0ABW6R8T1</accession>
<feature type="region of interest" description="Disordered" evidence="1">
    <location>
        <begin position="169"/>
        <end position="204"/>
    </location>
</feature>
<protein>
    <submittedName>
        <fullName evidence="2">Uncharacterized protein</fullName>
    </submittedName>
</protein>
<keyword evidence="3" id="KW-1185">Reference proteome</keyword>
<dbReference type="Proteomes" id="UP001601976">
    <property type="component" value="Unassembled WGS sequence"/>
</dbReference>
<name>A0ABW6R8T1_9ACTN</name>